<dbReference type="PANTHER" id="PTHR31672:SF13">
    <property type="entry name" value="F-BOX PROTEIN CPR30-LIKE"/>
    <property type="match status" value="1"/>
</dbReference>
<sequence length="406" mass="47707">MMKDHHKLIRMENFPPEVMMEILSWIPLKYLLRFRCVNKTWLQLLTNDHIFAKLHLDRCSHYEPSILAVRRERCRCNQIKAPNILARLAQRKEIDPSCPGKAVFYFAEECTVCDKGLDLPLPFDQTHNNCNVYGICNGLVLFWSSDHIYQVYLWNPFMKNYITIQSPPIPAGFYWEMESINGTFGFGFNEATNQYKVIRFFDESNHLLQEFNVDYQLRVSVYTLGIDSSWRTLEETIPYHVTSKPYLAPLVSGALHWLMYKTGYANLEFIVSFDMKDEVFREMSVPADVSLLDWGKIGELGGLLCFYTCRHFRNVRIWVMKEYGAVESWEKQFEITNVIVRYWVPLGFAKNGEIILEKIFSDQLMLYNRKANLISFCERFKFEFDQVYTYVGSLISPTAISRVRAT</sequence>
<dbReference type="InterPro" id="IPR017451">
    <property type="entry name" value="F-box-assoc_interact_dom"/>
</dbReference>
<protein>
    <submittedName>
        <fullName evidence="2">F-box protein</fullName>
    </submittedName>
</protein>
<dbReference type="InterPro" id="IPR001810">
    <property type="entry name" value="F-box_dom"/>
</dbReference>
<comment type="caution">
    <text evidence="2">The sequence shown here is derived from an EMBL/GenBank/DDBJ whole genome shotgun (WGS) entry which is preliminary data.</text>
</comment>
<dbReference type="SUPFAM" id="SSF81383">
    <property type="entry name" value="F-box domain"/>
    <property type="match status" value="1"/>
</dbReference>
<dbReference type="NCBIfam" id="TIGR01640">
    <property type="entry name" value="F_box_assoc_1"/>
    <property type="match status" value="1"/>
</dbReference>
<gene>
    <name evidence="2" type="ORF">FRX31_028929</name>
</gene>
<dbReference type="SMART" id="SM00256">
    <property type="entry name" value="FBOX"/>
    <property type="match status" value="1"/>
</dbReference>
<organism evidence="2 3">
    <name type="scientific">Thalictrum thalictroides</name>
    <name type="common">Rue-anemone</name>
    <name type="synonym">Anemone thalictroides</name>
    <dbReference type="NCBI Taxonomy" id="46969"/>
    <lineage>
        <taxon>Eukaryota</taxon>
        <taxon>Viridiplantae</taxon>
        <taxon>Streptophyta</taxon>
        <taxon>Embryophyta</taxon>
        <taxon>Tracheophyta</taxon>
        <taxon>Spermatophyta</taxon>
        <taxon>Magnoliopsida</taxon>
        <taxon>Ranunculales</taxon>
        <taxon>Ranunculaceae</taxon>
        <taxon>Thalictroideae</taxon>
        <taxon>Thalictrum</taxon>
    </lineage>
</organism>
<keyword evidence="3" id="KW-1185">Reference proteome</keyword>
<reference evidence="2 3" key="1">
    <citation type="submission" date="2020-06" db="EMBL/GenBank/DDBJ databases">
        <title>Transcriptomic and genomic resources for Thalictrum thalictroides and T. hernandezii: Facilitating candidate gene discovery in an emerging model plant lineage.</title>
        <authorList>
            <person name="Arias T."/>
            <person name="Riano-Pachon D.M."/>
            <person name="Di Stilio V.S."/>
        </authorList>
    </citation>
    <scope>NUCLEOTIDE SEQUENCE [LARGE SCALE GENOMIC DNA]</scope>
    <source>
        <strain evidence="3">cv. WT478/WT964</strain>
        <tissue evidence="2">Leaves</tissue>
    </source>
</reference>
<dbReference type="InterPro" id="IPR036047">
    <property type="entry name" value="F-box-like_dom_sf"/>
</dbReference>
<evidence type="ECO:0000313" key="3">
    <source>
        <dbReference type="Proteomes" id="UP000554482"/>
    </source>
</evidence>
<feature type="domain" description="F-box" evidence="1">
    <location>
        <begin position="8"/>
        <end position="54"/>
    </location>
</feature>
<dbReference type="InterPro" id="IPR013187">
    <property type="entry name" value="F-box-assoc_dom_typ3"/>
</dbReference>
<dbReference type="AlphaFoldDB" id="A0A7J6VBE5"/>
<dbReference type="Pfam" id="PF08268">
    <property type="entry name" value="FBA_3"/>
    <property type="match status" value="1"/>
</dbReference>
<dbReference type="Proteomes" id="UP000554482">
    <property type="component" value="Unassembled WGS sequence"/>
</dbReference>
<dbReference type="PANTHER" id="PTHR31672">
    <property type="entry name" value="BNACNNG10540D PROTEIN"/>
    <property type="match status" value="1"/>
</dbReference>
<evidence type="ECO:0000313" key="2">
    <source>
        <dbReference type="EMBL" id="KAF5181485.1"/>
    </source>
</evidence>
<dbReference type="EMBL" id="JABWDY010036129">
    <property type="protein sequence ID" value="KAF5181485.1"/>
    <property type="molecule type" value="Genomic_DNA"/>
</dbReference>
<proteinExistence type="predicted"/>
<dbReference type="PROSITE" id="PS50181">
    <property type="entry name" value="FBOX"/>
    <property type="match status" value="1"/>
</dbReference>
<evidence type="ECO:0000259" key="1">
    <source>
        <dbReference type="PROSITE" id="PS50181"/>
    </source>
</evidence>
<dbReference type="InterPro" id="IPR050796">
    <property type="entry name" value="SCF_F-box_component"/>
</dbReference>
<accession>A0A7J6VBE5</accession>
<dbReference type="Gene3D" id="1.20.1280.50">
    <property type="match status" value="1"/>
</dbReference>
<dbReference type="OrthoDB" id="591557at2759"/>
<dbReference type="Pfam" id="PF00646">
    <property type="entry name" value="F-box"/>
    <property type="match status" value="1"/>
</dbReference>
<name>A0A7J6VBE5_THATH</name>